<proteinExistence type="predicted"/>
<dbReference type="KEGG" id="fgg:FSB75_20965"/>
<reference evidence="1 2" key="1">
    <citation type="journal article" date="2015" name="Int. J. Syst. Evol. Microbiol.">
        <title>Flavisolibacter ginsenosidimutans sp. nov., with ginsenoside-converting activity isolated from soil used for cultivating ginseng.</title>
        <authorList>
            <person name="Zhao Y."/>
            <person name="Liu Q."/>
            <person name="Kang M.S."/>
            <person name="Jin F."/>
            <person name="Yu H."/>
            <person name="Im W.T."/>
        </authorList>
    </citation>
    <scope>NUCLEOTIDE SEQUENCE [LARGE SCALE GENOMIC DNA]</scope>
    <source>
        <strain evidence="1 2">Gsoil 636</strain>
    </source>
</reference>
<evidence type="ECO:0000313" key="2">
    <source>
        <dbReference type="Proteomes" id="UP000321204"/>
    </source>
</evidence>
<gene>
    <name evidence="1" type="ORF">FSB75_20965</name>
</gene>
<dbReference type="OrthoDB" id="886933at2"/>
<dbReference type="AlphaFoldDB" id="A0A5B8UPI7"/>
<evidence type="ECO:0000313" key="1">
    <source>
        <dbReference type="EMBL" id="QEC58272.1"/>
    </source>
</evidence>
<accession>A0A5B8UPI7</accession>
<organism evidence="1 2">
    <name type="scientific">Flavisolibacter ginsenosidimutans</name>
    <dbReference type="NCBI Taxonomy" id="661481"/>
    <lineage>
        <taxon>Bacteria</taxon>
        <taxon>Pseudomonadati</taxon>
        <taxon>Bacteroidota</taxon>
        <taxon>Chitinophagia</taxon>
        <taxon>Chitinophagales</taxon>
        <taxon>Chitinophagaceae</taxon>
        <taxon>Flavisolibacter</taxon>
    </lineage>
</organism>
<dbReference type="Proteomes" id="UP000321204">
    <property type="component" value="Chromosome"/>
</dbReference>
<dbReference type="EMBL" id="CP042433">
    <property type="protein sequence ID" value="QEC58272.1"/>
    <property type="molecule type" value="Genomic_DNA"/>
</dbReference>
<dbReference type="RefSeq" id="WP_146791454.1">
    <property type="nucleotide sequence ID" value="NZ_BAABIO010000003.1"/>
</dbReference>
<name>A0A5B8UPI7_9BACT</name>
<sequence>MEYIYLGDKNTDQTLRKQACSAVRRAGKCIRGKNGSMLVVFEDGKERIIVGRLLRKINHTQ</sequence>
<keyword evidence="2" id="KW-1185">Reference proteome</keyword>
<protein>
    <submittedName>
        <fullName evidence="1">Uncharacterized protein</fullName>
    </submittedName>
</protein>